<evidence type="ECO:0000256" key="4">
    <source>
        <dbReference type="ARBA" id="ARBA00022989"/>
    </source>
</evidence>
<gene>
    <name evidence="9" type="ORF">DL762_004329</name>
</gene>
<feature type="region of interest" description="Disordered" evidence="6">
    <location>
        <begin position="564"/>
        <end position="583"/>
    </location>
</feature>
<comment type="similarity">
    <text evidence="2">Belongs to the major facilitator superfamily. TCR/Tet family.</text>
</comment>
<dbReference type="PRINTS" id="PR01036">
    <property type="entry name" value="TCRTETB"/>
</dbReference>
<dbReference type="PROSITE" id="PS50850">
    <property type="entry name" value="MFS"/>
    <property type="match status" value="1"/>
</dbReference>
<evidence type="ECO:0000256" key="3">
    <source>
        <dbReference type="ARBA" id="ARBA00022692"/>
    </source>
</evidence>
<dbReference type="Pfam" id="PF07690">
    <property type="entry name" value="MFS_1"/>
    <property type="match status" value="1"/>
</dbReference>
<dbReference type="Gene3D" id="1.20.1250.20">
    <property type="entry name" value="MFS general substrate transporter like domains"/>
    <property type="match status" value="1"/>
</dbReference>
<sequence>MTTRDAGGDEGLRGPEHNAAPDLEKAPKDPSVSDNNGDAAAESAPTPPDEAEPEAQRTPLETNLIVAALCLALFLAALDMTIIATALPTITEEFRSPLGYTWIGSAYLLANAVSVPSWGKISDIWGRKPILLAAVANFWIGSLLCAVSVNMGMLIAARAIQGVGAGGIVVLVNICISDLFSLRRRGMYYGFIGMVWAIASAIGPVIGGVFTSQVTWRWCFYVNLPISGVSFAVLVFVLKLHNPKTPVRQGLAAVDWTGSALIIGGTLMFLFGLEFGGITYPWNSPTTICLIVFGALVVVLFYLFEKKFAEFPIIPARLFTPWQNILAFFICFSHGMVFISGSYWLPLYFQAVLGASSLLSGVYLLPFAVSLSIVSALTGVYIKKSGKYLPAIIFGMFVLTLGFGLFIDLGARVNFAKVVMYQLIAGVGVGPNFQAPLVALQSRVERRDVAAATSTFGFVRQLSTSISVVIGGVIFQNSMEKQYPSLLAALGPELANQLSGGNASGNVGFVASLPGDQGDIAKAAYWHALRNVYIFATAVAGLGLLVGPLIGSNVLSKEHKEYKTGLDSLRKENDQPAGDKAAN</sequence>
<feature type="transmembrane region" description="Helical" evidence="7">
    <location>
        <begin position="155"/>
        <end position="176"/>
    </location>
</feature>
<feature type="transmembrane region" description="Helical" evidence="7">
    <location>
        <begin position="188"/>
        <end position="209"/>
    </location>
</feature>
<accession>A0ABY0H839</accession>
<comment type="subcellular location">
    <subcellularLocation>
        <location evidence="1">Membrane</location>
        <topology evidence="1">Multi-pass membrane protein</topology>
    </subcellularLocation>
</comment>
<evidence type="ECO:0000259" key="8">
    <source>
        <dbReference type="PROSITE" id="PS50850"/>
    </source>
</evidence>
<dbReference type="EMBL" id="QJNS01000102">
    <property type="protein sequence ID" value="RYO87284.1"/>
    <property type="molecule type" value="Genomic_DNA"/>
</dbReference>
<feature type="region of interest" description="Disordered" evidence="6">
    <location>
        <begin position="1"/>
        <end position="57"/>
    </location>
</feature>
<feature type="transmembrane region" description="Helical" evidence="7">
    <location>
        <begin position="64"/>
        <end position="87"/>
    </location>
</feature>
<evidence type="ECO:0000256" key="2">
    <source>
        <dbReference type="ARBA" id="ARBA00007520"/>
    </source>
</evidence>
<reference evidence="9 10" key="1">
    <citation type="submission" date="2018-06" db="EMBL/GenBank/DDBJ databases">
        <title>Complete Genomes of Monosporascus.</title>
        <authorList>
            <person name="Robinson A.J."/>
            <person name="Natvig D.O."/>
        </authorList>
    </citation>
    <scope>NUCLEOTIDE SEQUENCE [LARGE SCALE GENOMIC DNA]</scope>
    <source>
        <strain evidence="9 10">CBS 609.92</strain>
    </source>
</reference>
<evidence type="ECO:0000313" key="10">
    <source>
        <dbReference type="Proteomes" id="UP000294003"/>
    </source>
</evidence>
<feature type="transmembrane region" description="Helical" evidence="7">
    <location>
        <begin position="532"/>
        <end position="555"/>
    </location>
</feature>
<name>A0ABY0H839_9PEZI</name>
<feature type="transmembrane region" description="Helical" evidence="7">
    <location>
        <begin position="325"/>
        <end position="345"/>
    </location>
</feature>
<dbReference type="Proteomes" id="UP000294003">
    <property type="component" value="Unassembled WGS sequence"/>
</dbReference>
<feature type="transmembrane region" description="Helical" evidence="7">
    <location>
        <begin position="419"/>
        <end position="440"/>
    </location>
</feature>
<feature type="transmembrane region" description="Helical" evidence="7">
    <location>
        <begin position="452"/>
        <end position="475"/>
    </location>
</feature>
<dbReference type="InterPro" id="IPR036259">
    <property type="entry name" value="MFS_trans_sf"/>
</dbReference>
<dbReference type="PANTHER" id="PTHR23501:SF102">
    <property type="entry name" value="DRUG TRANSPORTER, PUTATIVE (AFU_ORTHOLOGUE AFUA_3G08530)-RELATED"/>
    <property type="match status" value="1"/>
</dbReference>
<comment type="caution">
    <text evidence="9">The sequence shown here is derived from an EMBL/GenBank/DDBJ whole genome shotgun (WGS) entry which is preliminary data.</text>
</comment>
<keyword evidence="3 7" id="KW-0812">Transmembrane</keyword>
<dbReference type="Gene3D" id="1.20.1720.10">
    <property type="entry name" value="Multidrug resistance protein D"/>
    <property type="match status" value="1"/>
</dbReference>
<evidence type="ECO:0000256" key="7">
    <source>
        <dbReference type="SAM" id="Phobius"/>
    </source>
</evidence>
<proteinExistence type="inferred from homology"/>
<keyword evidence="10" id="KW-1185">Reference proteome</keyword>
<feature type="transmembrane region" description="Helical" evidence="7">
    <location>
        <begin position="130"/>
        <end position="149"/>
    </location>
</feature>
<feature type="compositionally biased region" description="Basic and acidic residues" evidence="6">
    <location>
        <begin position="564"/>
        <end position="574"/>
    </location>
</feature>
<evidence type="ECO:0000256" key="6">
    <source>
        <dbReference type="SAM" id="MobiDB-lite"/>
    </source>
</evidence>
<dbReference type="InterPro" id="IPR011701">
    <property type="entry name" value="MFS"/>
</dbReference>
<organism evidence="9 10">
    <name type="scientific">Monosporascus cannonballus</name>
    <dbReference type="NCBI Taxonomy" id="155416"/>
    <lineage>
        <taxon>Eukaryota</taxon>
        <taxon>Fungi</taxon>
        <taxon>Dikarya</taxon>
        <taxon>Ascomycota</taxon>
        <taxon>Pezizomycotina</taxon>
        <taxon>Sordariomycetes</taxon>
        <taxon>Xylariomycetidae</taxon>
        <taxon>Xylariales</taxon>
        <taxon>Xylariales incertae sedis</taxon>
        <taxon>Monosporascus</taxon>
    </lineage>
</organism>
<feature type="transmembrane region" description="Helical" evidence="7">
    <location>
        <begin position="250"/>
        <end position="273"/>
    </location>
</feature>
<evidence type="ECO:0000256" key="5">
    <source>
        <dbReference type="ARBA" id="ARBA00023136"/>
    </source>
</evidence>
<dbReference type="CDD" id="cd17502">
    <property type="entry name" value="MFS_Azr1_MDR_like"/>
    <property type="match status" value="1"/>
</dbReference>
<feature type="domain" description="Major facilitator superfamily (MFS) profile" evidence="8">
    <location>
        <begin position="65"/>
        <end position="555"/>
    </location>
</feature>
<keyword evidence="5 7" id="KW-0472">Membrane</keyword>
<feature type="transmembrane region" description="Helical" evidence="7">
    <location>
        <begin position="285"/>
        <end position="304"/>
    </location>
</feature>
<feature type="transmembrane region" description="Helical" evidence="7">
    <location>
        <begin position="388"/>
        <end position="407"/>
    </location>
</feature>
<feature type="compositionally biased region" description="Basic and acidic residues" evidence="6">
    <location>
        <begin position="1"/>
        <end position="16"/>
    </location>
</feature>
<dbReference type="PANTHER" id="PTHR23501">
    <property type="entry name" value="MAJOR FACILITATOR SUPERFAMILY"/>
    <property type="match status" value="1"/>
</dbReference>
<feature type="transmembrane region" description="Helical" evidence="7">
    <location>
        <begin position="215"/>
        <end position="238"/>
    </location>
</feature>
<feature type="transmembrane region" description="Helical" evidence="7">
    <location>
        <begin position="357"/>
        <end position="381"/>
    </location>
</feature>
<dbReference type="InterPro" id="IPR020846">
    <property type="entry name" value="MFS_dom"/>
</dbReference>
<evidence type="ECO:0000256" key="1">
    <source>
        <dbReference type="ARBA" id="ARBA00004141"/>
    </source>
</evidence>
<feature type="transmembrane region" description="Helical" evidence="7">
    <location>
        <begin position="99"/>
        <end position="118"/>
    </location>
</feature>
<evidence type="ECO:0000313" key="9">
    <source>
        <dbReference type="EMBL" id="RYO87284.1"/>
    </source>
</evidence>
<keyword evidence="4 7" id="KW-1133">Transmembrane helix</keyword>
<protein>
    <recommendedName>
        <fullName evidence="8">Major facilitator superfamily (MFS) profile domain-containing protein</fullName>
    </recommendedName>
</protein>
<dbReference type="SUPFAM" id="SSF103473">
    <property type="entry name" value="MFS general substrate transporter"/>
    <property type="match status" value="2"/>
</dbReference>